<evidence type="ECO:0000256" key="5">
    <source>
        <dbReference type="ARBA" id="ARBA00037900"/>
    </source>
</evidence>
<dbReference type="PANTHER" id="PTHR11080:SF2">
    <property type="entry name" value="LD05707P"/>
    <property type="match status" value="1"/>
</dbReference>
<comment type="similarity">
    <text evidence="1">Belongs to the isochorismatase family.</text>
</comment>
<dbReference type="Gene3D" id="3.40.50.850">
    <property type="entry name" value="Isochorismatase-like"/>
    <property type="match status" value="1"/>
</dbReference>
<name>A0A1J4L6Q3_9EUKA</name>
<evidence type="ECO:0000256" key="3">
    <source>
        <dbReference type="ARBA" id="ARBA00022723"/>
    </source>
</evidence>
<proteinExistence type="inferred from homology"/>
<comment type="pathway">
    <text evidence="5">Cofactor biosynthesis; nicotinate biosynthesis; nicotinate from nicotinamide: step 1/1.</text>
</comment>
<keyword evidence="2" id="KW-0662">Pyridine nucleotide biosynthesis</keyword>
<dbReference type="OrthoDB" id="1739143at2759"/>
<dbReference type="InterPro" id="IPR036380">
    <property type="entry name" value="Isochorismatase-like_sf"/>
</dbReference>
<evidence type="ECO:0000256" key="4">
    <source>
        <dbReference type="ARBA" id="ARBA00022801"/>
    </source>
</evidence>
<evidence type="ECO:0000256" key="1">
    <source>
        <dbReference type="ARBA" id="ARBA00006336"/>
    </source>
</evidence>
<keyword evidence="3" id="KW-0479">Metal-binding</keyword>
<feature type="domain" description="Isochorismatase-like" evidence="8">
    <location>
        <begin position="6"/>
        <end position="202"/>
    </location>
</feature>
<protein>
    <recommendedName>
        <fullName evidence="6">nicotinamidase</fullName>
        <ecNumber evidence="6">3.5.1.19</ecNumber>
    </recommendedName>
    <alternativeName>
        <fullName evidence="7">Nicotinamide deamidase</fullName>
    </alternativeName>
</protein>
<keyword evidence="4" id="KW-0378">Hydrolase</keyword>
<evidence type="ECO:0000313" key="10">
    <source>
        <dbReference type="Proteomes" id="UP000179807"/>
    </source>
</evidence>
<dbReference type="GO" id="GO:0046872">
    <property type="term" value="F:metal ion binding"/>
    <property type="evidence" value="ECO:0007669"/>
    <property type="project" value="UniProtKB-KW"/>
</dbReference>
<dbReference type="EC" id="3.5.1.19" evidence="6"/>
<dbReference type="PANTHER" id="PTHR11080">
    <property type="entry name" value="PYRAZINAMIDASE/NICOTINAMIDASE"/>
    <property type="match status" value="1"/>
</dbReference>
<evidence type="ECO:0000256" key="7">
    <source>
        <dbReference type="ARBA" id="ARBA00043224"/>
    </source>
</evidence>
<evidence type="ECO:0000259" key="8">
    <source>
        <dbReference type="Pfam" id="PF00857"/>
    </source>
</evidence>
<dbReference type="Proteomes" id="UP000179807">
    <property type="component" value="Unassembled WGS sequence"/>
</dbReference>
<dbReference type="InterPro" id="IPR000868">
    <property type="entry name" value="Isochorismatase-like_dom"/>
</dbReference>
<evidence type="ECO:0000256" key="6">
    <source>
        <dbReference type="ARBA" id="ARBA00039017"/>
    </source>
</evidence>
<dbReference type="AlphaFoldDB" id="A0A1J4L6Q3"/>
<accession>A0A1J4L6Q3</accession>
<dbReference type="Pfam" id="PF00857">
    <property type="entry name" value="Isochorismatase"/>
    <property type="match status" value="1"/>
</dbReference>
<sequence>MSQNPLLMVVDMQNDFVLPTGSLSVSGAMNIIPIVNSIRDRFHRVIWTQDFHPADHISFFTNHPGKKAFEVIDTGKYTQVLFPAHCVQGTDGVEIHKDLIRKDEDLYVKKGIKNDVDSYSCFFDVVKSSQTNAAELIEQLGARVLYFLGVATDFCVKSSVLDAIELGYEVYVIEDGIAGCVPQDCESAIKLMKEKGAKFVKSTDLKL</sequence>
<evidence type="ECO:0000313" key="9">
    <source>
        <dbReference type="EMBL" id="OHT17684.1"/>
    </source>
</evidence>
<organism evidence="9 10">
    <name type="scientific">Tritrichomonas foetus</name>
    <dbReference type="NCBI Taxonomy" id="1144522"/>
    <lineage>
        <taxon>Eukaryota</taxon>
        <taxon>Metamonada</taxon>
        <taxon>Parabasalia</taxon>
        <taxon>Tritrichomonadida</taxon>
        <taxon>Tritrichomonadidae</taxon>
        <taxon>Tritrichomonas</taxon>
    </lineage>
</organism>
<dbReference type="GO" id="GO:0019363">
    <property type="term" value="P:pyridine nucleotide biosynthetic process"/>
    <property type="evidence" value="ECO:0007669"/>
    <property type="project" value="UniProtKB-KW"/>
</dbReference>
<dbReference type="InterPro" id="IPR052347">
    <property type="entry name" value="Isochorismatase_Nicotinamidase"/>
</dbReference>
<dbReference type="GeneID" id="94824543"/>
<gene>
    <name evidence="9" type="ORF">TRFO_00989</name>
</gene>
<dbReference type="GO" id="GO:0008936">
    <property type="term" value="F:nicotinamidase activity"/>
    <property type="evidence" value="ECO:0007669"/>
    <property type="project" value="UniProtKB-EC"/>
</dbReference>
<dbReference type="VEuPathDB" id="TrichDB:TRFO_00989"/>
<reference evidence="9" key="1">
    <citation type="submission" date="2016-10" db="EMBL/GenBank/DDBJ databases">
        <authorList>
            <person name="Benchimol M."/>
            <person name="Almeida L.G."/>
            <person name="Vasconcelos A.T."/>
            <person name="Perreira-Neves A."/>
            <person name="Rosa I.A."/>
            <person name="Tasca T."/>
            <person name="Bogo M.R."/>
            <person name="de Souza W."/>
        </authorList>
    </citation>
    <scope>NUCLEOTIDE SEQUENCE [LARGE SCALE GENOMIC DNA]</scope>
    <source>
        <strain evidence="9">K</strain>
    </source>
</reference>
<dbReference type="SUPFAM" id="SSF52499">
    <property type="entry name" value="Isochorismatase-like hydrolases"/>
    <property type="match status" value="1"/>
</dbReference>
<comment type="caution">
    <text evidence="9">The sequence shown here is derived from an EMBL/GenBank/DDBJ whole genome shotgun (WGS) entry which is preliminary data.</text>
</comment>
<dbReference type="RefSeq" id="XP_068370820.1">
    <property type="nucleotide sequence ID" value="XM_068489839.1"/>
</dbReference>
<evidence type="ECO:0000256" key="2">
    <source>
        <dbReference type="ARBA" id="ARBA00022642"/>
    </source>
</evidence>
<dbReference type="EMBL" id="MLAK01000001">
    <property type="protein sequence ID" value="OHT17684.1"/>
    <property type="molecule type" value="Genomic_DNA"/>
</dbReference>
<keyword evidence="10" id="KW-1185">Reference proteome</keyword>